<dbReference type="Gene3D" id="3.50.50.60">
    <property type="entry name" value="FAD/NAD(P)-binding domain"/>
    <property type="match status" value="2"/>
</dbReference>
<evidence type="ECO:0000259" key="5">
    <source>
        <dbReference type="PROSITE" id="PS51379"/>
    </source>
</evidence>
<gene>
    <name evidence="6" type="ORF">GCU60_01320</name>
</gene>
<evidence type="ECO:0000256" key="4">
    <source>
        <dbReference type="ARBA" id="ARBA00029440"/>
    </source>
</evidence>
<dbReference type="NCBIfam" id="TIGR01317">
    <property type="entry name" value="GOGAT_sm_gam"/>
    <property type="match status" value="1"/>
</dbReference>
<dbReference type="Gene3D" id="1.10.1060.10">
    <property type="entry name" value="Alpha-helical ferredoxin"/>
    <property type="match status" value="1"/>
</dbReference>
<dbReference type="InterPro" id="IPR006005">
    <property type="entry name" value="Glut_synth_ssu1"/>
</dbReference>
<dbReference type="InterPro" id="IPR051394">
    <property type="entry name" value="Glutamate_Synthase"/>
</dbReference>
<evidence type="ECO:0000313" key="7">
    <source>
        <dbReference type="Proteomes" id="UP000479241"/>
    </source>
</evidence>
<sequence length="496" mass="54098">MADQTGFLKYDRAMPPRRPVELRIMDWKDVYSRRQNGEDPLFPTAEVRTQAARCMDCGIPFCHHACPVANLIPEWNDLARRDDWQDAIERLHATNNFPEFTGKLCPAPCEGSCVLNLQESPVTIKQIEWEIIDRAWDEGWVTPQTPAERTGKKVAVVGSGPAGLAAAQQLTRAGHDVTVFERADRIGGLLRYGIPEFKMEKSVLDRRLDQMRAEGTRFVTGVEVGGGAEADLSVEQLRGDFEAVVLAGGATVGRDLPAPGRELAGIHLAMEYLPYGNRQALGELDAPPIDAHGKHVVIIGGGDTGADCLGTAHRQGAASVAQLEIMPAPPDRRAHDSNPWPTYPMIMRVSSAHEEGGERLYSVNTERFLDDGNGNVRALLLHDVERVDGRFQKIEGSERELPADLVFLAMGFTGAQREGLLDALGVEMDQRDNVVRDDDFMSTVPGVFVAGDMGRGQSLIVWAIAEGRAAAAAVDTWLTGSSELPRPVTPTAVALR</sequence>
<evidence type="ECO:0000256" key="1">
    <source>
        <dbReference type="ARBA" id="ARBA00022605"/>
    </source>
</evidence>
<dbReference type="PROSITE" id="PS51379">
    <property type="entry name" value="4FE4S_FER_2"/>
    <property type="match status" value="1"/>
</dbReference>
<evidence type="ECO:0000256" key="3">
    <source>
        <dbReference type="ARBA" id="ARBA00023164"/>
    </source>
</evidence>
<dbReference type="GO" id="GO:0006537">
    <property type="term" value="P:glutamate biosynthetic process"/>
    <property type="evidence" value="ECO:0007669"/>
    <property type="project" value="UniProtKB-KW"/>
</dbReference>
<dbReference type="AlphaFoldDB" id="A0A6L9VXA1"/>
<comment type="pathway">
    <text evidence="4">Amino-acid biosynthesis.</text>
</comment>
<reference evidence="6 7" key="1">
    <citation type="submission" date="2019-12" db="EMBL/GenBank/DDBJ databases">
        <title>the WGS of Blastococcus saxobsidens 67B17.</title>
        <authorList>
            <person name="Jiang Z."/>
        </authorList>
    </citation>
    <scope>NUCLEOTIDE SEQUENCE [LARGE SCALE GENOMIC DNA]</scope>
    <source>
        <strain evidence="6 7">67B17</strain>
    </source>
</reference>
<dbReference type="InterPro" id="IPR023753">
    <property type="entry name" value="FAD/NAD-binding_dom"/>
</dbReference>
<keyword evidence="3" id="KW-0314">Glutamate biosynthesis</keyword>
<dbReference type="EMBL" id="JAAGWG010000002">
    <property type="protein sequence ID" value="NEK84405.1"/>
    <property type="molecule type" value="Genomic_DNA"/>
</dbReference>
<dbReference type="GO" id="GO:0016639">
    <property type="term" value="F:oxidoreductase activity, acting on the CH-NH2 group of donors, NAD or NADP as acceptor"/>
    <property type="evidence" value="ECO:0007669"/>
    <property type="project" value="InterPro"/>
</dbReference>
<dbReference type="InterPro" id="IPR009051">
    <property type="entry name" value="Helical_ferredxn"/>
</dbReference>
<dbReference type="PANTHER" id="PTHR43100">
    <property type="entry name" value="GLUTAMATE SYNTHASE [NADPH] SMALL CHAIN"/>
    <property type="match status" value="1"/>
</dbReference>
<accession>A0A6L9VXA1</accession>
<dbReference type="PANTHER" id="PTHR43100:SF1">
    <property type="entry name" value="GLUTAMATE SYNTHASE [NADPH] SMALL CHAIN"/>
    <property type="match status" value="1"/>
</dbReference>
<evidence type="ECO:0000313" key="6">
    <source>
        <dbReference type="EMBL" id="NEK84405.1"/>
    </source>
</evidence>
<dbReference type="Pfam" id="PF07992">
    <property type="entry name" value="Pyr_redox_2"/>
    <property type="match status" value="1"/>
</dbReference>
<organism evidence="6 7">
    <name type="scientific">Blastococcus saxobsidens</name>
    <dbReference type="NCBI Taxonomy" id="138336"/>
    <lineage>
        <taxon>Bacteria</taxon>
        <taxon>Bacillati</taxon>
        <taxon>Actinomycetota</taxon>
        <taxon>Actinomycetes</taxon>
        <taxon>Geodermatophilales</taxon>
        <taxon>Geodermatophilaceae</taxon>
        <taxon>Blastococcus</taxon>
    </lineage>
</organism>
<dbReference type="InterPro" id="IPR036188">
    <property type="entry name" value="FAD/NAD-bd_sf"/>
</dbReference>
<keyword evidence="2" id="KW-0560">Oxidoreductase</keyword>
<dbReference type="InterPro" id="IPR028261">
    <property type="entry name" value="DPD_II"/>
</dbReference>
<keyword evidence="1" id="KW-0028">Amino-acid biosynthesis</keyword>
<dbReference type="InterPro" id="IPR017896">
    <property type="entry name" value="4Fe4S_Fe-S-bd"/>
</dbReference>
<feature type="domain" description="4Fe-4S ferredoxin-type" evidence="5">
    <location>
        <begin position="45"/>
        <end position="76"/>
    </location>
</feature>
<proteinExistence type="predicted"/>
<dbReference type="RefSeq" id="WP_163201834.1">
    <property type="nucleotide sequence ID" value="NZ_JAAGWG010000002.1"/>
</dbReference>
<protein>
    <submittedName>
        <fullName evidence="6">Glutamate synthase subunit beta</fullName>
    </submittedName>
</protein>
<dbReference type="SUPFAM" id="SSF46548">
    <property type="entry name" value="alpha-helical ferredoxin"/>
    <property type="match status" value="1"/>
</dbReference>
<name>A0A6L9VXA1_9ACTN</name>
<evidence type="ECO:0000256" key="2">
    <source>
        <dbReference type="ARBA" id="ARBA00023002"/>
    </source>
</evidence>
<dbReference type="SUPFAM" id="SSF51971">
    <property type="entry name" value="Nucleotide-binding domain"/>
    <property type="match status" value="2"/>
</dbReference>
<dbReference type="Proteomes" id="UP000479241">
    <property type="component" value="Unassembled WGS sequence"/>
</dbReference>
<comment type="caution">
    <text evidence="6">The sequence shown here is derived from an EMBL/GenBank/DDBJ whole genome shotgun (WGS) entry which is preliminary data.</text>
</comment>
<dbReference type="Pfam" id="PF14691">
    <property type="entry name" value="Fer4_20"/>
    <property type="match status" value="1"/>
</dbReference>
<dbReference type="PRINTS" id="PR00419">
    <property type="entry name" value="ADXRDTASE"/>
</dbReference>
<dbReference type="GO" id="GO:0051536">
    <property type="term" value="F:iron-sulfur cluster binding"/>
    <property type="evidence" value="ECO:0007669"/>
    <property type="project" value="InterPro"/>
</dbReference>